<evidence type="ECO:0000313" key="1">
    <source>
        <dbReference type="EMBL" id="RNA17741.1"/>
    </source>
</evidence>
<organism evidence="1 2">
    <name type="scientific">Brachionus plicatilis</name>
    <name type="common">Marine rotifer</name>
    <name type="synonym">Brachionus muelleri</name>
    <dbReference type="NCBI Taxonomy" id="10195"/>
    <lineage>
        <taxon>Eukaryota</taxon>
        <taxon>Metazoa</taxon>
        <taxon>Spiralia</taxon>
        <taxon>Gnathifera</taxon>
        <taxon>Rotifera</taxon>
        <taxon>Eurotatoria</taxon>
        <taxon>Monogononta</taxon>
        <taxon>Pseudotrocha</taxon>
        <taxon>Ploima</taxon>
        <taxon>Brachionidae</taxon>
        <taxon>Brachionus</taxon>
    </lineage>
</organism>
<accession>A0A3M7R306</accession>
<gene>
    <name evidence="1" type="ORF">BpHYR1_042131</name>
</gene>
<dbReference type="AlphaFoldDB" id="A0A3M7R306"/>
<evidence type="ECO:0000313" key="2">
    <source>
        <dbReference type="Proteomes" id="UP000276133"/>
    </source>
</evidence>
<protein>
    <submittedName>
        <fullName evidence="1">Uncharacterized protein</fullName>
    </submittedName>
</protein>
<dbReference type="Proteomes" id="UP000276133">
    <property type="component" value="Unassembled WGS sequence"/>
</dbReference>
<proteinExistence type="predicted"/>
<reference evidence="1 2" key="1">
    <citation type="journal article" date="2018" name="Sci. Rep.">
        <title>Genomic signatures of local adaptation to the degree of environmental predictability in rotifers.</title>
        <authorList>
            <person name="Franch-Gras L."/>
            <person name="Hahn C."/>
            <person name="Garcia-Roger E.M."/>
            <person name="Carmona M.J."/>
            <person name="Serra M."/>
            <person name="Gomez A."/>
        </authorList>
    </citation>
    <scope>NUCLEOTIDE SEQUENCE [LARGE SCALE GENOMIC DNA]</scope>
    <source>
        <strain evidence="1">HYR1</strain>
    </source>
</reference>
<sequence>MDAFMDFVSFKSISNTCQFLIPVSYTTSTYFINLKSTGFITLITLLKEIELFEQKLNRLFS</sequence>
<name>A0A3M7R306_BRAPC</name>
<comment type="caution">
    <text evidence="1">The sequence shown here is derived from an EMBL/GenBank/DDBJ whole genome shotgun (WGS) entry which is preliminary data.</text>
</comment>
<keyword evidence="2" id="KW-1185">Reference proteome</keyword>
<dbReference type="EMBL" id="REGN01004385">
    <property type="protein sequence ID" value="RNA17741.1"/>
    <property type="molecule type" value="Genomic_DNA"/>
</dbReference>